<keyword evidence="1" id="KW-0472">Membrane</keyword>
<feature type="transmembrane region" description="Helical" evidence="1">
    <location>
        <begin position="131"/>
        <end position="152"/>
    </location>
</feature>
<organism evidence="2 3">
    <name type="scientific">Metabacillus herbersteinensis</name>
    <dbReference type="NCBI Taxonomy" id="283816"/>
    <lineage>
        <taxon>Bacteria</taxon>
        <taxon>Bacillati</taxon>
        <taxon>Bacillota</taxon>
        <taxon>Bacilli</taxon>
        <taxon>Bacillales</taxon>
        <taxon>Bacillaceae</taxon>
        <taxon>Metabacillus</taxon>
    </lineage>
</organism>
<dbReference type="RefSeq" id="WP_378933998.1">
    <property type="nucleotide sequence ID" value="NZ_JBHLVO010000008.1"/>
</dbReference>
<feature type="transmembrane region" description="Helical" evidence="1">
    <location>
        <begin position="106"/>
        <end position="125"/>
    </location>
</feature>
<proteinExistence type="predicted"/>
<reference evidence="2 3" key="1">
    <citation type="submission" date="2024-09" db="EMBL/GenBank/DDBJ databases">
        <authorList>
            <person name="Sun Q."/>
            <person name="Mori K."/>
        </authorList>
    </citation>
    <scope>NUCLEOTIDE SEQUENCE [LARGE SCALE GENOMIC DNA]</scope>
    <source>
        <strain evidence="2 3">CCM 7228</strain>
    </source>
</reference>
<evidence type="ECO:0000256" key="1">
    <source>
        <dbReference type="SAM" id="Phobius"/>
    </source>
</evidence>
<evidence type="ECO:0000313" key="2">
    <source>
        <dbReference type="EMBL" id="MFC0272064.1"/>
    </source>
</evidence>
<gene>
    <name evidence="2" type="ORF">ACFFIX_11440</name>
</gene>
<evidence type="ECO:0000313" key="3">
    <source>
        <dbReference type="Proteomes" id="UP001589854"/>
    </source>
</evidence>
<feature type="transmembrane region" description="Helical" evidence="1">
    <location>
        <begin position="18"/>
        <end position="39"/>
    </location>
</feature>
<keyword evidence="1" id="KW-0812">Transmembrane</keyword>
<dbReference type="Proteomes" id="UP001589854">
    <property type="component" value="Unassembled WGS sequence"/>
</dbReference>
<keyword evidence="3" id="KW-1185">Reference proteome</keyword>
<protein>
    <submittedName>
        <fullName evidence="2">DUF3267 domain-containing protein</fullName>
    </submittedName>
</protein>
<dbReference type="EMBL" id="JBHLVO010000008">
    <property type="protein sequence ID" value="MFC0272064.1"/>
    <property type="molecule type" value="Genomic_DNA"/>
</dbReference>
<feature type="transmembrane region" description="Helical" evidence="1">
    <location>
        <begin position="51"/>
        <end position="75"/>
    </location>
</feature>
<comment type="caution">
    <text evidence="2">The sequence shown here is derived from an EMBL/GenBank/DDBJ whole genome shotgun (WGS) entry which is preliminary data.</text>
</comment>
<name>A0ABV6GFV7_9BACI</name>
<accession>A0ABV6GFV7</accession>
<keyword evidence="1" id="KW-1133">Transmembrane helix</keyword>
<dbReference type="Pfam" id="PF11667">
    <property type="entry name" value="DUF3267"/>
    <property type="match status" value="1"/>
</dbReference>
<sequence length="181" mass="21090">MNCWKTINLSKDFGLHRIYIFSMLTMIITFIIIYLPIHFVYPQVEFKEGQFFFFILVLVTLIPIHKLFHVLPLILSGNRVNFRVKYLTFIPSLQIKACYSIKKSSMLCSLLFPLLFITPLLVIAGTSFLPYIHYFCILIAYHIGMCVPDLIFAKLILQAPKTSYIEEFEDGFEILVHKSIP</sequence>
<dbReference type="InterPro" id="IPR021683">
    <property type="entry name" value="DUF3267"/>
</dbReference>